<reference evidence="5 6" key="1">
    <citation type="submission" date="2016-03" db="EMBL/GenBank/DDBJ databases">
        <authorList>
            <person name="Ploux O."/>
        </authorList>
    </citation>
    <scope>NUCLEOTIDE SEQUENCE [LARGE SCALE GENOMIC DNA]</scope>
    <source>
        <strain evidence="5 6">UAMH 11012</strain>
    </source>
</reference>
<comment type="subcellular location">
    <subcellularLocation>
        <location evidence="1">Nucleus</location>
    </subcellularLocation>
</comment>
<dbReference type="Proteomes" id="UP000184330">
    <property type="component" value="Unassembled WGS sequence"/>
</dbReference>
<evidence type="ECO:0000259" key="4">
    <source>
        <dbReference type="PROSITE" id="PS50048"/>
    </source>
</evidence>
<dbReference type="AlphaFoldDB" id="A0A1L7WF59"/>
<dbReference type="GO" id="GO:0008270">
    <property type="term" value="F:zinc ion binding"/>
    <property type="evidence" value="ECO:0007669"/>
    <property type="project" value="InterPro"/>
</dbReference>
<dbReference type="PROSITE" id="PS00463">
    <property type="entry name" value="ZN2_CY6_FUNGAL_1"/>
    <property type="match status" value="1"/>
</dbReference>
<proteinExistence type="predicted"/>
<dbReference type="SUPFAM" id="SSF57701">
    <property type="entry name" value="Zn2/Cys6 DNA-binding domain"/>
    <property type="match status" value="1"/>
</dbReference>
<dbReference type="PANTHER" id="PTHR37534">
    <property type="entry name" value="TRANSCRIPTIONAL ACTIVATOR PROTEIN UGA3"/>
    <property type="match status" value="1"/>
</dbReference>
<dbReference type="InterPro" id="IPR036864">
    <property type="entry name" value="Zn2-C6_fun-type_DNA-bd_sf"/>
</dbReference>
<dbReference type="PANTHER" id="PTHR37534:SF49">
    <property type="entry name" value="LYSINE BIOSYNTHESIS REGULATORY PROTEIN LYS14"/>
    <property type="match status" value="1"/>
</dbReference>
<evidence type="ECO:0000313" key="6">
    <source>
        <dbReference type="Proteomes" id="UP000184330"/>
    </source>
</evidence>
<gene>
    <name evidence="5" type="ORF">PAC_01271</name>
</gene>
<keyword evidence="6" id="KW-1185">Reference proteome</keyword>
<dbReference type="STRING" id="576137.A0A1L7WF59"/>
<evidence type="ECO:0000313" key="5">
    <source>
        <dbReference type="EMBL" id="CZR51396.1"/>
    </source>
</evidence>
<keyword evidence="2" id="KW-0539">Nucleus</keyword>
<dbReference type="GO" id="GO:0045944">
    <property type="term" value="P:positive regulation of transcription by RNA polymerase II"/>
    <property type="evidence" value="ECO:0007669"/>
    <property type="project" value="TreeGrafter"/>
</dbReference>
<dbReference type="CDD" id="cd00067">
    <property type="entry name" value="GAL4"/>
    <property type="match status" value="1"/>
</dbReference>
<evidence type="ECO:0000256" key="2">
    <source>
        <dbReference type="ARBA" id="ARBA00023242"/>
    </source>
</evidence>
<organism evidence="5 6">
    <name type="scientific">Phialocephala subalpina</name>
    <dbReference type="NCBI Taxonomy" id="576137"/>
    <lineage>
        <taxon>Eukaryota</taxon>
        <taxon>Fungi</taxon>
        <taxon>Dikarya</taxon>
        <taxon>Ascomycota</taxon>
        <taxon>Pezizomycotina</taxon>
        <taxon>Leotiomycetes</taxon>
        <taxon>Helotiales</taxon>
        <taxon>Mollisiaceae</taxon>
        <taxon>Phialocephala</taxon>
        <taxon>Phialocephala fortinii species complex</taxon>
    </lineage>
</organism>
<dbReference type="GO" id="GO:0000981">
    <property type="term" value="F:DNA-binding transcription factor activity, RNA polymerase II-specific"/>
    <property type="evidence" value="ECO:0007669"/>
    <property type="project" value="InterPro"/>
</dbReference>
<accession>A0A1L7WF59</accession>
<feature type="region of interest" description="Disordered" evidence="3">
    <location>
        <begin position="1"/>
        <end position="32"/>
    </location>
</feature>
<dbReference type="InterPro" id="IPR001138">
    <property type="entry name" value="Zn2Cys6_DnaBD"/>
</dbReference>
<dbReference type="PROSITE" id="PS50048">
    <property type="entry name" value="ZN2_CY6_FUNGAL_2"/>
    <property type="match status" value="1"/>
</dbReference>
<dbReference type="PRINTS" id="PR00755">
    <property type="entry name" value="AFLATOXINBRP"/>
</dbReference>
<dbReference type="EMBL" id="FJOG01000002">
    <property type="protein sequence ID" value="CZR51396.1"/>
    <property type="molecule type" value="Genomic_DNA"/>
</dbReference>
<evidence type="ECO:0000256" key="3">
    <source>
        <dbReference type="SAM" id="MobiDB-lite"/>
    </source>
</evidence>
<evidence type="ECO:0000256" key="1">
    <source>
        <dbReference type="ARBA" id="ARBA00004123"/>
    </source>
</evidence>
<dbReference type="OrthoDB" id="5130013at2759"/>
<feature type="domain" description="Zn(2)-C6 fungal-type" evidence="4">
    <location>
        <begin position="32"/>
        <end position="62"/>
    </location>
</feature>
<dbReference type="Pfam" id="PF00172">
    <property type="entry name" value="Zn_clus"/>
    <property type="match status" value="1"/>
</dbReference>
<dbReference type="Pfam" id="PF11951">
    <property type="entry name" value="Fungal_trans_2"/>
    <property type="match status" value="1"/>
</dbReference>
<dbReference type="GO" id="GO:0005634">
    <property type="term" value="C:nucleus"/>
    <property type="evidence" value="ECO:0007669"/>
    <property type="project" value="UniProtKB-SubCell"/>
</dbReference>
<dbReference type="Gene3D" id="4.10.240.10">
    <property type="entry name" value="Zn(2)-C6 fungal-type DNA-binding domain"/>
    <property type="match status" value="1"/>
</dbReference>
<sequence>MARASPASASSVDSQSPQSQTSGRRVKHSRNGCASCKERRLRCSEERPSCQRCLDDDRSCEYVLRLIWAEESARRGIKHGRGKHAEVTFVDPKPSRDLIGKAEWNEPRRQRSYFLNTIYEDVDGTQVRTVTKYNGIYRSPRLQSAPKVLELSSADGMLLQYYQAQVCQTLTLVDDASNCYRQIILPLSMSHESVMRSILAVGALHLSLNQTSTTLDYYSLALQQKQKTLHQLRNDIASSNGGSNNHILVSMLMLCLFDITDNCQTSWATHVSAAANLMGMEKVRPLDPSLVSFVSKFFATRDVMGRSACGARSKFRKIAWENPEEVDKTAGCSSELLEIISSITDASRQMAENAGGDDPALARYVNSIENRLDDLVQLLPAPNSESTSKSELLVLAQTSSLIHNAAKIYFYTTLHSAVPSTHIVRRLVNEQVDLIKRLPKMRSAHLWSIFVTALYAFDDEQRIFFLEQFDKVKEVLATRSATQAAKSIVQTVWKNRDLEADSEHMVKPGMSDWARFVRPMSENLSLA</sequence>
<protein>
    <recommendedName>
        <fullName evidence="4">Zn(2)-C6 fungal-type domain-containing protein</fullName>
    </recommendedName>
</protein>
<dbReference type="SMART" id="SM00066">
    <property type="entry name" value="GAL4"/>
    <property type="match status" value="1"/>
</dbReference>
<feature type="compositionally biased region" description="Low complexity" evidence="3">
    <location>
        <begin position="1"/>
        <end position="22"/>
    </location>
</feature>
<dbReference type="GO" id="GO:0000976">
    <property type="term" value="F:transcription cis-regulatory region binding"/>
    <property type="evidence" value="ECO:0007669"/>
    <property type="project" value="TreeGrafter"/>
</dbReference>
<name>A0A1L7WF59_9HELO</name>
<dbReference type="InterPro" id="IPR021858">
    <property type="entry name" value="Fun_TF"/>
</dbReference>